<keyword evidence="1" id="KW-1133">Transmembrane helix</keyword>
<dbReference type="EMBL" id="CM001219">
    <property type="protein sequence ID" value="AES74011.1"/>
    <property type="molecule type" value="Genomic_DNA"/>
</dbReference>
<sequence>MLPYYSYGAKTYTAGRIGFLTTFPIFMFTMLADLSSCITNSLHDPNLSITISQSLSWRQAT</sequence>
<keyword evidence="1 2" id="KW-0812">Transmembrane</keyword>
<feature type="transmembrane region" description="Helical" evidence="1">
    <location>
        <begin position="12"/>
        <end position="32"/>
    </location>
</feature>
<reference evidence="2 4" key="2">
    <citation type="journal article" date="2014" name="BMC Genomics">
        <title>An improved genome release (version Mt4.0) for the model legume Medicago truncatula.</title>
        <authorList>
            <person name="Tang H."/>
            <person name="Krishnakumar V."/>
            <person name="Bidwell S."/>
            <person name="Rosen B."/>
            <person name="Chan A."/>
            <person name="Zhou S."/>
            <person name="Gentzbittel L."/>
            <person name="Childs K.L."/>
            <person name="Yandell M."/>
            <person name="Gundlach H."/>
            <person name="Mayer K.F."/>
            <person name="Schwartz D.C."/>
            <person name="Town C.D."/>
        </authorList>
    </citation>
    <scope>GENOME REANNOTATION</scope>
    <source>
        <strain evidence="3 4">cv. Jemalong A17</strain>
    </source>
</reference>
<dbReference type="EnsemblPlants" id="AES74011">
    <property type="protein sequence ID" value="AES74011"/>
    <property type="gene ID" value="MTR_3g113900"/>
</dbReference>
<evidence type="ECO:0000313" key="3">
    <source>
        <dbReference type="EnsemblPlants" id="AES74011"/>
    </source>
</evidence>
<keyword evidence="1" id="KW-0472">Membrane</keyword>
<evidence type="ECO:0000256" key="1">
    <source>
        <dbReference type="SAM" id="Phobius"/>
    </source>
</evidence>
<reference evidence="2 4" key="1">
    <citation type="journal article" date="2011" name="Nature">
        <title>The Medicago genome provides insight into the evolution of rhizobial symbioses.</title>
        <authorList>
            <person name="Young N.D."/>
            <person name="Debelle F."/>
            <person name="Oldroyd G.E."/>
            <person name="Geurts R."/>
            <person name="Cannon S.B."/>
            <person name="Udvardi M.K."/>
            <person name="Benedito V.A."/>
            <person name="Mayer K.F."/>
            <person name="Gouzy J."/>
            <person name="Schoof H."/>
            <person name="Van de Peer Y."/>
            <person name="Proost S."/>
            <person name="Cook D.R."/>
            <person name="Meyers B.C."/>
            <person name="Spannagl M."/>
            <person name="Cheung F."/>
            <person name="De Mita S."/>
            <person name="Krishnakumar V."/>
            <person name="Gundlach H."/>
            <person name="Zhou S."/>
            <person name="Mudge J."/>
            <person name="Bharti A.K."/>
            <person name="Murray J.D."/>
            <person name="Naoumkina M.A."/>
            <person name="Rosen B."/>
            <person name="Silverstein K.A."/>
            <person name="Tang H."/>
            <person name="Rombauts S."/>
            <person name="Zhao P.X."/>
            <person name="Zhou P."/>
            <person name="Barbe V."/>
            <person name="Bardou P."/>
            <person name="Bechner M."/>
            <person name="Bellec A."/>
            <person name="Berger A."/>
            <person name="Berges H."/>
            <person name="Bidwell S."/>
            <person name="Bisseling T."/>
            <person name="Choisne N."/>
            <person name="Couloux A."/>
            <person name="Denny R."/>
            <person name="Deshpande S."/>
            <person name="Dai X."/>
            <person name="Doyle J.J."/>
            <person name="Dudez A.M."/>
            <person name="Farmer A.D."/>
            <person name="Fouteau S."/>
            <person name="Franken C."/>
            <person name="Gibelin C."/>
            <person name="Gish J."/>
            <person name="Goldstein S."/>
            <person name="Gonzalez A.J."/>
            <person name="Green P.J."/>
            <person name="Hallab A."/>
            <person name="Hartog M."/>
            <person name="Hua A."/>
            <person name="Humphray S.J."/>
            <person name="Jeong D.H."/>
            <person name="Jing Y."/>
            <person name="Jocker A."/>
            <person name="Kenton S.M."/>
            <person name="Kim D.J."/>
            <person name="Klee K."/>
            <person name="Lai H."/>
            <person name="Lang C."/>
            <person name="Lin S."/>
            <person name="Macmil S.L."/>
            <person name="Magdelenat G."/>
            <person name="Matthews L."/>
            <person name="McCorrison J."/>
            <person name="Monaghan E.L."/>
            <person name="Mun J.H."/>
            <person name="Najar F.Z."/>
            <person name="Nicholson C."/>
            <person name="Noirot C."/>
            <person name="O'Bleness M."/>
            <person name="Paule C.R."/>
            <person name="Poulain J."/>
            <person name="Prion F."/>
            <person name="Qin B."/>
            <person name="Qu C."/>
            <person name="Retzel E.F."/>
            <person name="Riddle C."/>
            <person name="Sallet E."/>
            <person name="Samain S."/>
            <person name="Samson N."/>
            <person name="Sanders I."/>
            <person name="Saurat O."/>
            <person name="Scarpelli C."/>
            <person name="Schiex T."/>
            <person name="Segurens B."/>
            <person name="Severin A.J."/>
            <person name="Sherrier D.J."/>
            <person name="Shi R."/>
            <person name="Sims S."/>
            <person name="Singer S.R."/>
            <person name="Sinharoy S."/>
            <person name="Sterck L."/>
            <person name="Viollet A."/>
            <person name="Wang B.B."/>
            <person name="Wang K."/>
            <person name="Wang M."/>
            <person name="Wang X."/>
            <person name="Warfsmann J."/>
            <person name="Weissenbach J."/>
            <person name="White D.D."/>
            <person name="White J.D."/>
            <person name="Wiley G.B."/>
            <person name="Wincker P."/>
            <person name="Xing Y."/>
            <person name="Yang L."/>
            <person name="Yao Z."/>
            <person name="Ying F."/>
            <person name="Zhai J."/>
            <person name="Zhou L."/>
            <person name="Zuber A."/>
            <person name="Denarie J."/>
            <person name="Dixon R.A."/>
            <person name="May G.D."/>
            <person name="Schwartz D.C."/>
            <person name="Rogers J."/>
            <person name="Quetier F."/>
            <person name="Town C.D."/>
            <person name="Roe B.A."/>
        </authorList>
    </citation>
    <scope>NUCLEOTIDE SEQUENCE [LARGE SCALE GENOMIC DNA]</scope>
    <source>
        <strain evidence="2">A17</strain>
        <strain evidence="3 4">cv. Jemalong A17</strain>
    </source>
</reference>
<dbReference type="PaxDb" id="3880-AES74011"/>
<proteinExistence type="predicted"/>
<reference evidence="3" key="3">
    <citation type="submission" date="2015-04" db="UniProtKB">
        <authorList>
            <consortium name="EnsemblPlants"/>
        </authorList>
    </citation>
    <scope>IDENTIFICATION</scope>
    <source>
        <strain evidence="3">cv. Jemalong A17</strain>
    </source>
</reference>
<keyword evidence="4" id="KW-1185">Reference proteome</keyword>
<name>G7J583_MEDTR</name>
<evidence type="ECO:0000313" key="4">
    <source>
        <dbReference type="Proteomes" id="UP000002051"/>
    </source>
</evidence>
<gene>
    <name evidence="2" type="ordered locus">MTR_3g113900</name>
</gene>
<organism evidence="2 4">
    <name type="scientific">Medicago truncatula</name>
    <name type="common">Barrel medic</name>
    <name type="synonym">Medicago tribuloides</name>
    <dbReference type="NCBI Taxonomy" id="3880"/>
    <lineage>
        <taxon>Eukaryota</taxon>
        <taxon>Viridiplantae</taxon>
        <taxon>Streptophyta</taxon>
        <taxon>Embryophyta</taxon>
        <taxon>Tracheophyta</taxon>
        <taxon>Spermatophyta</taxon>
        <taxon>Magnoliopsida</taxon>
        <taxon>eudicotyledons</taxon>
        <taxon>Gunneridae</taxon>
        <taxon>Pentapetalae</taxon>
        <taxon>rosids</taxon>
        <taxon>fabids</taxon>
        <taxon>Fabales</taxon>
        <taxon>Fabaceae</taxon>
        <taxon>Papilionoideae</taxon>
        <taxon>50 kb inversion clade</taxon>
        <taxon>NPAAA clade</taxon>
        <taxon>Hologalegina</taxon>
        <taxon>IRL clade</taxon>
        <taxon>Trifolieae</taxon>
        <taxon>Medicago</taxon>
    </lineage>
</organism>
<protein>
    <submittedName>
        <fullName evidence="2">Transmembrane protein, putative</fullName>
    </submittedName>
</protein>
<accession>G7J583</accession>
<dbReference type="HOGENOM" id="CLU_2926068_0_0_1"/>
<dbReference type="AlphaFoldDB" id="G7J583"/>
<evidence type="ECO:0000313" key="2">
    <source>
        <dbReference type="EMBL" id="AES74011.1"/>
    </source>
</evidence>
<dbReference type="Proteomes" id="UP000002051">
    <property type="component" value="Chromosome 3"/>
</dbReference>